<feature type="transmembrane region" description="Helical" evidence="2">
    <location>
        <begin position="6"/>
        <end position="31"/>
    </location>
</feature>
<reference evidence="3 4" key="1">
    <citation type="submission" date="2020-07" db="EMBL/GenBank/DDBJ databases">
        <title>Draft genome sequence of four isobutane-metabolizing strains capable of cometabolically degrading diverse ether contaminants.</title>
        <authorList>
            <person name="Chen W."/>
            <person name="Faulkner N."/>
            <person name="Smith C."/>
            <person name="Hyman M."/>
        </authorList>
    </citation>
    <scope>NUCLEOTIDE SEQUENCE [LARGE SCALE GENOMIC DNA]</scope>
    <source>
        <strain evidence="3 4">2A</strain>
    </source>
</reference>
<feature type="region of interest" description="Disordered" evidence="1">
    <location>
        <begin position="149"/>
        <end position="168"/>
    </location>
</feature>
<keyword evidence="2" id="KW-0472">Membrane</keyword>
<name>A0A7G8PEG2_9MYCO</name>
<evidence type="ECO:0000313" key="3">
    <source>
        <dbReference type="EMBL" id="QNJ92728.1"/>
    </source>
</evidence>
<evidence type="ECO:0000313" key="4">
    <source>
        <dbReference type="Proteomes" id="UP000515498"/>
    </source>
</evidence>
<gene>
    <name evidence="3" type="ORF">HZU40_32245</name>
</gene>
<dbReference type="Proteomes" id="UP000515498">
    <property type="component" value="Chromosome"/>
</dbReference>
<dbReference type="AlphaFoldDB" id="A0A7G8PEG2"/>
<feature type="region of interest" description="Disordered" evidence="1">
    <location>
        <begin position="36"/>
        <end position="70"/>
    </location>
</feature>
<protein>
    <submittedName>
        <fullName evidence="3">Uncharacterized protein</fullName>
    </submittedName>
</protein>
<sequence length="168" mass="17864">MMDADVWLTVGKIALLSFLVLGPATVVITYLRRSRSGVSGWRPPNGSQYPDALGGGAPSIPSPDERPWEEVPHPNEQAVLLDWDYDVAADQIDHAEEVIAATLTSRRIAGEVDGNEVGGGATRIYLYGPDCHALWSAIDSVVRALPQPPTSAVLRPGGPGSPSRTVTL</sequence>
<keyword evidence="2" id="KW-1133">Transmembrane helix</keyword>
<evidence type="ECO:0000256" key="2">
    <source>
        <dbReference type="SAM" id="Phobius"/>
    </source>
</evidence>
<keyword evidence="2" id="KW-0812">Transmembrane</keyword>
<accession>A0A7G8PEG2</accession>
<dbReference type="KEGG" id="mflu:HZU40_32245"/>
<evidence type="ECO:0000256" key="1">
    <source>
        <dbReference type="SAM" id="MobiDB-lite"/>
    </source>
</evidence>
<dbReference type="EMBL" id="CP059894">
    <property type="protein sequence ID" value="QNJ92728.1"/>
    <property type="molecule type" value="Genomic_DNA"/>
</dbReference>
<organism evidence="3 4">
    <name type="scientific">Mycolicibacterium fluoranthenivorans</name>
    <dbReference type="NCBI Taxonomy" id="258505"/>
    <lineage>
        <taxon>Bacteria</taxon>
        <taxon>Bacillati</taxon>
        <taxon>Actinomycetota</taxon>
        <taxon>Actinomycetes</taxon>
        <taxon>Mycobacteriales</taxon>
        <taxon>Mycobacteriaceae</taxon>
        <taxon>Mycolicibacterium</taxon>
    </lineage>
</organism>
<proteinExistence type="predicted"/>